<dbReference type="PANTHER" id="PTHR30250:SF11">
    <property type="entry name" value="O-ANTIGEN TRANSPORTER-RELATED"/>
    <property type="match status" value="1"/>
</dbReference>
<proteinExistence type="predicted"/>
<keyword evidence="8" id="KW-1185">Reference proteome</keyword>
<evidence type="ECO:0000256" key="1">
    <source>
        <dbReference type="ARBA" id="ARBA00004651"/>
    </source>
</evidence>
<feature type="transmembrane region" description="Helical" evidence="6">
    <location>
        <begin position="202"/>
        <end position="228"/>
    </location>
</feature>
<feature type="transmembrane region" description="Helical" evidence="6">
    <location>
        <begin position="138"/>
        <end position="162"/>
    </location>
</feature>
<dbReference type="RefSeq" id="WP_253655482.1">
    <property type="nucleotide sequence ID" value="NZ_BAAAOE010000001.1"/>
</dbReference>
<name>A0ABT1H3V9_9NOCA</name>
<feature type="transmembrane region" description="Helical" evidence="6">
    <location>
        <begin position="26"/>
        <end position="44"/>
    </location>
</feature>
<feature type="transmembrane region" description="Helical" evidence="6">
    <location>
        <begin position="65"/>
        <end position="93"/>
    </location>
</feature>
<protein>
    <submittedName>
        <fullName evidence="7">Membrane protein involved in the export of O-antigen and teichoic acid</fullName>
    </submittedName>
</protein>
<evidence type="ECO:0000313" key="7">
    <source>
        <dbReference type="EMBL" id="MCP2161915.1"/>
    </source>
</evidence>
<evidence type="ECO:0000256" key="5">
    <source>
        <dbReference type="ARBA" id="ARBA00023136"/>
    </source>
</evidence>
<comment type="subcellular location">
    <subcellularLocation>
        <location evidence="1">Cell membrane</location>
        <topology evidence="1">Multi-pass membrane protein</topology>
    </subcellularLocation>
</comment>
<keyword evidence="4 6" id="KW-1133">Transmembrane helix</keyword>
<evidence type="ECO:0000256" key="4">
    <source>
        <dbReference type="ARBA" id="ARBA00022989"/>
    </source>
</evidence>
<keyword evidence="3 6" id="KW-0812">Transmembrane</keyword>
<reference evidence="7 8" key="1">
    <citation type="submission" date="2022-06" db="EMBL/GenBank/DDBJ databases">
        <title>Genomic Encyclopedia of Archaeal and Bacterial Type Strains, Phase II (KMG-II): from individual species to whole genera.</title>
        <authorList>
            <person name="Goeker M."/>
        </authorList>
    </citation>
    <scope>NUCLEOTIDE SEQUENCE [LARGE SCALE GENOMIC DNA]</scope>
    <source>
        <strain evidence="7 8">DSM 45037</strain>
    </source>
</reference>
<organism evidence="7 8">
    <name type="scientific">Williamsia serinedens</name>
    <dbReference type="NCBI Taxonomy" id="391736"/>
    <lineage>
        <taxon>Bacteria</taxon>
        <taxon>Bacillati</taxon>
        <taxon>Actinomycetota</taxon>
        <taxon>Actinomycetes</taxon>
        <taxon>Mycobacteriales</taxon>
        <taxon>Nocardiaceae</taxon>
        <taxon>Williamsia</taxon>
    </lineage>
</organism>
<evidence type="ECO:0000256" key="6">
    <source>
        <dbReference type="SAM" id="Phobius"/>
    </source>
</evidence>
<gene>
    <name evidence="7" type="ORF">LX12_003114</name>
</gene>
<evidence type="ECO:0000256" key="3">
    <source>
        <dbReference type="ARBA" id="ARBA00022692"/>
    </source>
</evidence>
<feature type="transmembrane region" description="Helical" evidence="6">
    <location>
        <begin position="174"/>
        <end position="196"/>
    </location>
</feature>
<evidence type="ECO:0000313" key="8">
    <source>
        <dbReference type="Proteomes" id="UP001205740"/>
    </source>
</evidence>
<comment type="caution">
    <text evidence="7">The sequence shown here is derived from an EMBL/GenBank/DDBJ whole genome shotgun (WGS) entry which is preliminary data.</text>
</comment>
<dbReference type="InterPro" id="IPR050833">
    <property type="entry name" value="Poly_Biosynth_Transport"/>
</dbReference>
<dbReference type="Proteomes" id="UP001205740">
    <property type="component" value="Unassembled WGS sequence"/>
</dbReference>
<dbReference type="EMBL" id="JAMTCG010000005">
    <property type="protein sequence ID" value="MCP2161915.1"/>
    <property type="molecule type" value="Genomic_DNA"/>
</dbReference>
<evidence type="ECO:0000256" key="2">
    <source>
        <dbReference type="ARBA" id="ARBA00022475"/>
    </source>
</evidence>
<feature type="transmembrane region" description="Helical" evidence="6">
    <location>
        <begin position="249"/>
        <end position="273"/>
    </location>
</feature>
<keyword evidence="5 6" id="KW-0472">Membrane</keyword>
<feature type="transmembrane region" description="Helical" evidence="6">
    <location>
        <begin position="315"/>
        <end position="335"/>
    </location>
</feature>
<sequence>MLAATLVVLAAGTSVAQFGIMMVAYSAALIVGLVAGGGAPARALRTGGGASGRRLLPSLFVSHTVPLTVLGVGMLAVAWTAGWPVAVVVGLTLGLSDSFQNYAQSHLAGLQMHTATSALVIAQRAVPLVLVCMAPEPLVGALIGFAAMGLLAIAAPAVVVAVGEWKGIRPTGSWGFWSYSLTGILFMLQVPLVGWLGAGTVVAFFALGARLVGPVTLISVSLSTVVIPQMVTAIGTPRLDVLYRQFRRLCWAYLVLVVAGSVPGAYLIVAVLGPRYDPAVPFLVGMAVGAGLSACSQAANALLIAVHRPWQSTAAIAAGGAVSLVIITALCVSGLQQHIWVSPIVGETVVLAAMSRAARVALAEVRTSAEADDTVAGGVPCRAEPQCR</sequence>
<keyword evidence="2" id="KW-1003">Cell membrane</keyword>
<dbReference type="PANTHER" id="PTHR30250">
    <property type="entry name" value="PST FAMILY PREDICTED COLANIC ACID TRANSPORTER"/>
    <property type="match status" value="1"/>
</dbReference>
<accession>A0ABT1H3V9</accession>